<evidence type="ECO:0000256" key="2">
    <source>
        <dbReference type="ARBA" id="ARBA00004496"/>
    </source>
</evidence>
<dbReference type="RefSeq" id="WP_275593869.1">
    <property type="nucleotide sequence ID" value="NZ_CP102381.1"/>
</dbReference>
<evidence type="ECO:0000313" key="12">
    <source>
        <dbReference type="EMBL" id="WEJ61611.1"/>
    </source>
</evidence>
<keyword evidence="13" id="KW-1185">Reference proteome</keyword>
<name>A0ABY8C6L0_9GAMM</name>
<keyword evidence="6" id="KW-0143">Chaperone</keyword>
<evidence type="ECO:0000313" key="13">
    <source>
        <dbReference type="Proteomes" id="UP001222275"/>
    </source>
</evidence>
<reference evidence="12 13" key="1">
    <citation type="submission" date="2022-06" db="EMBL/GenBank/DDBJ databases">
        <title>Thiomicrohabdus sp. nov, an obligately chemolithoautotrophic, sulfur-oxidizing bacterium isolated from beach of Guanyin Mountain. Amoy.</title>
        <authorList>
            <person name="Zhu H."/>
        </authorList>
    </citation>
    <scope>NUCLEOTIDE SEQUENCE [LARGE SCALE GENOMIC DNA]</scope>
    <source>
        <strain evidence="12 13">XGS-01</strain>
    </source>
</reference>
<gene>
    <name evidence="12" type="ORF">NR989_06230</name>
</gene>
<protein>
    <recommendedName>
        <fullName evidence="10">Peptidyl-prolyl cis-trans isomerase</fullName>
        <ecNumber evidence="10">5.2.1.8</ecNumber>
    </recommendedName>
</protein>
<evidence type="ECO:0000256" key="3">
    <source>
        <dbReference type="ARBA" id="ARBA00006577"/>
    </source>
</evidence>
<feature type="domain" description="PPIase FKBP-type" evidence="11">
    <location>
        <begin position="6"/>
        <end position="80"/>
    </location>
</feature>
<keyword evidence="4" id="KW-0963">Cytoplasm</keyword>
<comment type="function">
    <text evidence="8">Also involved in hydrogenase metallocenter assembly, probably by participating in the nickel insertion step. This function in hydrogenase biosynthesis requires chaperone activity and the presence of the metal-binding domain, but not PPIase activity.</text>
</comment>
<dbReference type="Pfam" id="PF00254">
    <property type="entry name" value="FKBP_C"/>
    <property type="match status" value="1"/>
</dbReference>
<dbReference type="Gene3D" id="3.10.50.40">
    <property type="match status" value="1"/>
</dbReference>
<dbReference type="PROSITE" id="PS50059">
    <property type="entry name" value="FKBP_PPIASE"/>
    <property type="match status" value="1"/>
</dbReference>
<evidence type="ECO:0000256" key="1">
    <source>
        <dbReference type="ARBA" id="ARBA00000971"/>
    </source>
</evidence>
<dbReference type="Proteomes" id="UP001222275">
    <property type="component" value="Chromosome"/>
</dbReference>
<dbReference type="PANTHER" id="PTHR47861:SF3">
    <property type="entry name" value="FKBP-TYPE PEPTIDYL-PROLYL CIS-TRANS ISOMERASE SLYD"/>
    <property type="match status" value="1"/>
</dbReference>
<sequence>MKIENNKVVQIKYVLTDAEGNQLDASGDEPLAYLHGNHNLIPGLEAELTGKETGDKFTATIPAAEAYGEKQDHLIQSGVPKEMFQGVEEFEIGMRFEAQSEQGFHSVMITEILDETVTVDGNHEMAGMDLTFAIEVVDVRDATEEEISHGHAHGVGGHHHD</sequence>
<comment type="catalytic activity">
    <reaction evidence="1 9 10">
        <text>[protein]-peptidylproline (omega=180) = [protein]-peptidylproline (omega=0)</text>
        <dbReference type="Rhea" id="RHEA:16237"/>
        <dbReference type="Rhea" id="RHEA-COMP:10747"/>
        <dbReference type="Rhea" id="RHEA-COMP:10748"/>
        <dbReference type="ChEBI" id="CHEBI:83833"/>
        <dbReference type="ChEBI" id="CHEBI:83834"/>
        <dbReference type="EC" id="5.2.1.8"/>
    </reaction>
</comment>
<comment type="similarity">
    <text evidence="3 10">Belongs to the FKBP-type PPIase family.</text>
</comment>
<evidence type="ECO:0000256" key="7">
    <source>
        <dbReference type="ARBA" id="ARBA00023235"/>
    </source>
</evidence>
<evidence type="ECO:0000256" key="5">
    <source>
        <dbReference type="ARBA" id="ARBA00023110"/>
    </source>
</evidence>
<proteinExistence type="inferred from homology"/>
<dbReference type="InterPro" id="IPR048261">
    <property type="entry name" value="SlpA/SlyD-like_ins_sf"/>
</dbReference>
<evidence type="ECO:0000256" key="9">
    <source>
        <dbReference type="PROSITE-ProRule" id="PRU00277"/>
    </source>
</evidence>
<dbReference type="GO" id="GO:0016853">
    <property type="term" value="F:isomerase activity"/>
    <property type="evidence" value="ECO:0007669"/>
    <property type="project" value="UniProtKB-KW"/>
</dbReference>
<dbReference type="InterPro" id="IPR046357">
    <property type="entry name" value="PPIase_dom_sf"/>
</dbReference>
<dbReference type="Gene3D" id="2.40.10.330">
    <property type="match status" value="1"/>
</dbReference>
<evidence type="ECO:0000256" key="10">
    <source>
        <dbReference type="RuleBase" id="RU003915"/>
    </source>
</evidence>
<accession>A0ABY8C6L0</accession>
<evidence type="ECO:0000256" key="6">
    <source>
        <dbReference type="ARBA" id="ARBA00023186"/>
    </source>
</evidence>
<dbReference type="EMBL" id="CP102381">
    <property type="protein sequence ID" value="WEJ61611.1"/>
    <property type="molecule type" value="Genomic_DNA"/>
</dbReference>
<dbReference type="SUPFAM" id="SSF54534">
    <property type="entry name" value="FKBP-like"/>
    <property type="match status" value="1"/>
</dbReference>
<dbReference type="PANTHER" id="PTHR47861">
    <property type="entry name" value="FKBP-TYPE PEPTIDYL-PROLYL CIS-TRANS ISOMERASE SLYD"/>
    <property type="match status" value="1"/>
</dbReference>
<keyword evidence="7 9" id="KW-0413">Isomerase</keyword>
<organism evidence="12 13">
    <name type="scientific">Thiomicrorhabdus lithotrophica</name>
    <dbReference type="NCBI Taxonomy" id="2949997"/>
    <lineage>
        <taxon>Bacteria</taxon>
        <taxon>Pseudomonadati</taxon>
        <taxon>Pseudomonadota</taxon>
        <taxon>Gammaproteobacteria</taxon>
        <taxon>Thiotrichales</taxon>
        <taxon>Piscirickettsiaceae</taxon>
        <taxon>Thiomicrorhabdus</taxon>
    </lineage>
</organism>
<evidence type="ECO:0000256" key="8">
    <source>
        <dbReference type="ARBA" id="ARBA00037071"/>
    </source>
</evidence>
<comment type="subcellular location">
    <subcellularLocation>
        <location evidence="2">Cytoplasm</location>
    </subcellularLocation>
</comment>
<evidence type="ECO:0000256" key="4">
    <source>
        <dbReference type="ARBA" id="ARBA00022490"/>
    </source>
</evidence>
<dbReference type="InterPro" id="IPR001179">
    <property type="entry name" value="PPIase_FKBP_dom"/>
</dbReference>
<dbReference type="EC" id="5.2.1.8" evidence="10"/>
<evidence type="ECO:0000259" key="11">
    <source>
        <dbReference type="PROSITE" id="PS50059"/>
    </source>
</evidence>
<keyword evidence="5 9" id="KW-0697">Rotamase</keyword>